<keyword evidence="1" id="KW-0472">Membrane</keyword>
<sequence length="122" mass="13722">MDLVGAFTFFMIIEELLRYFFLFLSTFTKLALTFLSFSSLTYVVRGDLSGLRANRRLLRANGPGLRANRSLLRANGQGLRANRSLLRTNGQGLRANRLGRGSSRFSRFLNATFDGCLYTQGN</sequence>
<feature type="transmembrane region" description="Helical" evidence="1">
    <location>
        <begin position="20"/>
        <end position="44"/>
    </location>
</feature>
<dbReference type="EMBL" id="AKKV01000031">
    <property type="protein sequence ID" value="EIT84564.1"/>
    <property type="molecule type" value="Genomic_DNA"/>
</dbReference>
<name>I8AGP3_9BACL</name>
<evidence type="ECO:0000256" key="1">
    <source>
        <dbReference type="SAM" id="Phobius"/>
    </source>
</evidence>
<organism evidence="2 3">
    <name type="scientific">Fictibacillus macauensis ZFHKF-1</name>
    <dbReference type="NCBI Taxonomy" id="1196324"/>
    <lineage>
        <taxon>Bacteria</taxon>
        <taxon>Bacillati</taxon>
        <taxon>Bacillota</taxon>
        <taxon>Bacilli</taxon>
        <taxon>Bacillales</taxon>
        <taxon>Fictibacillaceae</taxon>
        <taxon>Fictibacillus</taxon>
    </lineage>
</organism>
<keyword evidence="1" id="KW-1133">Transmembrane helix</keyword>
<dbReference type="AlphaFoldDB" id="I8AGP3"/>
<keyword evidence="3" id="KW-1185">Reference proteome</keyword>
<evidence type="ECO:0000313" key="2">
    <source>
        <dbReference type="EMBL" id="EIT84564.1"/>
    </source>
</evidence>
<proteinExistence type="predicted"/>
<protein>
    <submittedName>
        <fullName evidence="2">Uncharacterized protein</fullName>
    </submittedName>
</protein>
<gene>
    <name evidence="2" type="ORF">A374_14590</name>
</gene>
<dbReference type="Proteomes" id="UP000004080">
    <property type="component" value="Unassembled WGS sequence"/>
</dbReference>
<keyword evidence="1" id="KW-0812">Transmembrane</keyword>
<comment type="caution">
    <text evidence="2">The sequence shown here is derived from an EMBL/GenBank/DDBJ whole genome shotgun (WGS) entry which is preliminary data.</text>
</comment>
<evidence type="ECO:0000313" key="3">
    <source>
        <dbReference type="Proteomes" id="UP000004080"/>
    </source>
</evidence>
<dbReference type="STRING" id="1196324.A374_14590"/>
<accession>I8AGP3</accession>
<reference evidence="2 3" key="1">
    <citation type="journal article" date="2012" name="J. Bacteriol.">
        <title>Genome of Bacillus macauensis ZFHKF-1, a Long-Chain-Forming Bacterium.</title>
        <authorList>
            <person name="Cai L."/>
            <person name="Zhang T."/>
        </authorList>
    </citation>
    <scope>NUCLEOTIDE SEQUENCE [LARGE SCALE GENOMIC DNA]</scope>
    <source>
        <strain evidence="2 3">ZFHKF-1</strain>
    </source>
</reference>